<proteinExistence type="predicted"/>
<dbReference type="EMBL" id="KV449182">
    <property type="protein sequence ID" value="OAX31934.1"/>
    <property type="molecule type" value="Genomic_DNA"/>
</dbReference>
<gene>
    <name evidence="1" type="ORF">K503DRAFT_777171</name>
</gene>
<accession>A0A1B7MH67</accession>
<reference evidence="1 2" key="1">
    <citation type="submission" date="2016-06" db="EMBL/GenBank/DDBJ databases">
        <title>Comparative genomics of the ectomycorrhizal sister species Rhizopogon vinicolor and Rhizopogon vesiculosus (Basidiomycota: Boletales) reveals a divergence of the mating type B locus.</title>
        <authorList>
            <consortium name="DOE Joint Genome Institute"/>
            <person name="Mujic A.B."/>
            <person name="Kuo A."/>
            <person name="Tritt A."/>
            <person name="Lipzen A."/>
            <person name="Chen C."/>
            <person name="Johnson J."/>
            <person name="Sharma A."/>
            <person name="Barry K."/>
            <person name="Grigoriev I.V."/>
            <person name="Spatafora J.W."/>
        </authorList>
    </citation>
    <scope>NUCLEOTIDE SEQUENCE [LARGE SCALE GENOMIC DNA]</scope>
    <source>
        <strain evidence="1 2">AM-OR11-026</strain>
    </source>
</reference>
<sequence>IVLLKMKGTVESHSGYSIDDDAVTVPAYFNNTLSTNPCALRMSPHGPLATVLSPPSSPQLATHSLSIDNDPHLQYPLSGTVVRPPLVLSVS</sequence>
<dbReference type="AlphaFoldDB" id="A0A1B7MH67"/>
<protein>
    <submittedName>
        <fullName evidence="1">Uncharacterized protein</fullName>
    </submittedName>
</protein>
<dbReference type="Proteomes" id="UP000092154">
    <property type="component" value="Unassembled WGS sequence"/>
</dbReference>
<dbReference type="STRING" id="1314800.A0A1B7MH67"/>
<name>A0A1B7MH67_9AGAM</name>
<keyword evidence="2" id="KW-1185">Reference proteome</keyword>
<organism evidence="1 2">
    <name type="scientific">Rhizopogon vinicolor AM-OR11-026</name>
    <dbReference type="NCBI Taxonomy" id="1314800"/>
    <lineage>
        <taxon>Eukaryota</taxon>
        <taxon>Fungi</taxon>
        <taxon>Dikarya</taxon>
        <taxon>Basidiomycota</taxon>
        <taxon>Agaricomycotina</taxon>
        <taxon>Agaricomycetes</taxon>
        <taxon>Agaricomycetidae</taxon>
        <taxon>Boletales</taxon>
        <taxon>Suillineae</taxon>
        <taxon>Rhizopogonaceae</taxon>
        <taxon>Rhizopogon</taxon>
    </lineage>
</organism>
<feature type="non-terminal residue" evidence="1">
    <location>
        <position position="1"/>
    </location>
</feature>
<feature type="non-terminal residue" evidence="1">
    <location>
        <position position="91"/>
    </location>
</feature>
<evidence type="ECO:0000313" key="2">
    <source>
        <dbReference type="Proteomes" id="UP000092154"/>
    </source>
</evidence>
<dbReference type="InParanoid" id="A0A1B7MH67"/>
<dbReference type="OrthoDB" id="3789372at2759"/>
<evidence type="ECO:0000313" key="1">
    <source>
        <dbReference type="EMBL" id="OAX31934.1"/>
    </source>
</evidence>